<evidence type="ECO:0000313" key="1">
    <source>
        <dbReference type="EMBL" id="SPX55383.1"/>
    </source>
</evidence>
<proteinExistence type="predicted"/>
<reference evidence="1 2" key="1">
    <citation type="submission" date="2018-06" db="EMBL/GenBank/DDBJ databases">
        <authorList>
            <consortium name="Pathogen Informatics"/>
            <person name="Doyle S."/>
        </authorList>
    </citation>
    <scope>NUCLEOTIDE SEQUENCE [LARGE SCALE GENOMIC DNA]</scope>
    <source>
        <strain evidence="1 2">NCTC9601</strain>
    </source>
</reference>
<protein>
    <submittedName>
        <fullName evidence="1">Uncharacterized protein</fullName>
    </submittedName>
</protein>
<gene>
    <name evidence="1" type="ORF">NCTC9601_02562</name>
</gene>
<dbReference type="AlphaFoldDB" id="A0A2X1QIR7"/>
<dbReference type="Proteomes" id="UP000251123">
    <property type="component" value="Unassembled WGS sequence"/>
</dbReference>
<evidence type="ECO:0000313" key="2">
    <source>
        <dbReference type="Proteomes" id="UP000251123"/>
    </source>
</evidence>
<name>A0A2X1QIR7_KLEPN</name>
<organism evidence="1 2">
    <name type="scientific">Klebsiella pneumoniae</name>
    <dbReference type="NCBI Taxonomy" id="573"/>
    <lineage>
        <taxon>Bacteria</taxon>
        <taxon>Pseudomonadati</taxon>
        <taxon>Pseudomonadota</taxon>
        <taxon>Gammaproteobacteria</taxon>
        <taxon>Enterobacterales</taxon>
        <taxon>Enterobacteriaceae</taxon>
        <taxon>Klebsiella/Raoultella group</taxon>
        <taxon>Klebsiella</taxon>
        <taxon>Klebsiella pneumoniae complex</taxon>
    </lineage>
</organism>
<dbReference type="EMBL" id="UASN01000019">
    <property type="protein sequence ID" value="SPX55383.1"/>
    <property type="molecule type" value="Genomic_DNA"/>
</dbReference>
<sequence length="57" mass="6668">MINHLPDNIDKGLCIHRLCGDTGPCNDARMIFTRFSISRMSARLFFFEGEQYEKNTR</sequence>
<accession>A0A2X1QIR7</accession>